<protein>
    <submittedName>
        <fullName evidence="2">Uncharacterized protein</fullName>
    </submittedName>
</protein>
<proteinExistence type="predicted"/>
<dbReference type="Gramene" id="TKV91341">
    <property type="protein sequence ID" value="TKV91341"/>
    <property type="gene ID" value="SEVIR_9G090000v2"/>
</dbReference>
<organism evidence="2 3">
    <name type="scientific">Setaria viridis</name>
    <name type="common">Green bristlegrass</name>
    <name type="synonym">Setaria italica subsp. viridis</name>
    <dbReference type="NCBI Taxonomy" id="4556"/>
    <lineage>
        <taxon>Eukaryota</taxon>
        <taxon>Viridiplantae</taxon>
        <taxon>Streptophyta</taxon>
        <taxon>Embryophyta</taxon>
        <taxon>Tracheophyta</taxon>
        <taxon>Spermatophyta</taxon>
        <taxon>Magnoliopsida</taxon>
        <taxon>Liliopsida</taxon>
        <taxon>Poales</taxon>
        <taxon>Poaceae</taxon>
        <taxon>PACMAD clade</taxon>
        <taxon>Panicoideae</taxon>
        <taxon>Panicodae</taxon>
        <taxon>Paniceae</taxon>
        <taxon>Cenchrinae</taxon>
        <taxon>Setaria</taxon>
    </lineage>
</organism>
<evidence type="ECO:0000256" key="1">
    <source>
        <dbReference type="SAM" id="MobiDB-lite"/>
    </source>
</evidence>
<dbReference type="EMBL" id="CM016560">
    <property type="protein sequence ID" value="TKV91341.1"/>
    <property type="molecule type" value="Genomic_DNA"/>
</dbReference>
<gene>
    <name evidence="2" type="ORF">SEVIR_9G090000v2</name>
</gene>
<feature type="region of interest" description="Disordered" evidence="1">
    <location>
        <begin position="57"/>
        <end position="112"/>
    </location>
</feature>
<reference evidence="2" key="1">
    <citation type="submission" date="2019-03" db="EMBL/GenBank/DDBJ databases">
        <title>WGS assembly of Setaria viridis.</title>
        <authorList>
            <person name="Huang P."/>
            <person name="Jenkins J."/>
            <person name="Grimwood J."/>
            <person name="Barry K."/>
            <person name="Healey A."/>
            <person name="Mamidi S."/>
            <person name="Sreedasyam A."/>
            <person name="Shu S."/>
            <person name="Feldman M."/>
            <person name="Wu J."/>
            <person name="Yu Y."/>
            <person name="Chen C."/>
            <person name="Johnson J."/>
            <person name="Rokhsar D."/>
            <person name="Baxter I."/>
            <person name="Schmutz J."/>
            <person name="Brutnell T."/>
            <person name="Kellogg E."/>
        </authorList>
    </citation>
    <scope>NUCLEOTIDE SEQUENCE [LARGE SCALE GENOMIC DNA]</scope>
</reference>
<feature type="region of interest" description="Disordered" evidence="1">
    <location>
        <begin position="1"/>
        <end position="22"/>
    </location>
</feature>
<evidence type="ECO:0000313" key="2">
    <source>
        <dbReference type="EMBL" id="TKV91341.1"/>
    </source>
</evidence>
<keyword evidence="3" id="KW-1185">Reference proteome</keyword>
<feature type="compositionally biased region" description="Basic residues" evidence="1">
    <location>
        <begin position="89"/>
        <end position="107"/>
    </location>
</feature>
<feature type="compositionally biased region" description="Low complexity" evidence="1">
    <location>
        <begin position="74"/>
        <end position="88"/>
    </location>
</feature>
<feature type="compositionally biased region" description="Basic and acidic residues" evidence="1">
    <location>
        <begin position="59"/>
        <end position="73"/>
    </location>
</feature>
<sequence length="125" mass="13997">MNLTLAQAQQAGAGETTTRKKKVIKKRLPQELIKYMIATPHPIIGEPLTDDQFTKHSKGFREAYTKSKVKSERSGPTTRPSSTSTMPRVTRRTKGRSLTMRRRRWRTRAGAAIGGNGRCPAFLSL</sequence>
<name>A0A4U6SSU5_SETVI</name>
<feature type="compositionally biased region" description="Low complexity" evidence="1">
    <location>
        <begin position="1"/>
        <end position="16"/>
    </location>
</feature>
<dbReference type="Proteomes" id="UP000298652">
    <property type="component" value="Chromosome 9"/>
</dbReference>
<accession>A0A4U6SSU5</accession>
<evidence type="ECO:0000313" key="3">
    <source>
        <dbReference type="Proteomes" id="UP000298652"/>
    </source>
</evidence>
<dbReference type="AlphaFoldDB" id="A0A4U6SSU5"/>